<dbReference type="PANTHER" id="PTHR13439">
    <property type="entry name" value="CT120 PROTEIN"/>
    <property type="match status" value="1"/>
</dbReference>
<evidence type="ECO:0000256" key="1">
    <source>
        <dbReference type="ARBA" id="ARBA00004141"/>
    </source>
</evidence>
<dbReference type="Pfam" id="PF03798">
    <property type="entry name" value="TRAM_LAG1_CLN8"/>
    <property type="match status" value="1"/>
</dbReference>
<evidence type="ECO:0000256" key="5">
    <source>
        <dbReference type="PROSITE-ProRule" id="PRU00205"/>
    </source>
</evidence>
<comment type="subcellular location">
    <subcellularLocation>
        <location evidence="1">Membrane</location>
        <topology evidence="1">Multi-pass membrane protein</topology>
    </subcellularLocation>
</comment>
<dbReference type="EMBL" id="JACGWM010000002">
    <property type="protein sequence ID" value="KAL0390328.1"/>
    <property type="molecule type" value="Genomic_DNA"/>
</dbReference>
<keyword evidence="2 5" id="KW-0812">Transmembrane</keyword>
<dbReference type="AlphaFoldDB" id="A0AAW2SD43"/>
<evidence type="ECO:0000256" key="6">
    <source>
        <dbReference type="SAM" id="Phobius"/>
    </source>
</evidence>
<gene>
    <name evidence="8" type="ORF">Scaly_0389900</name>
</gene>
<reference evidence="8" key="1">
    <citation type="submission" date="2020-06" db="EMBL/GenBank/DDBJ databases">
        <authorList>
            <person name="Li T."/>
            <person name="Hu X."/>
            <person name="Zhang T."/>
            <person name="Song X."/>
            <person name="Zhang H."/>
            <person name="Dai N."/>
            <person name="Sheng W."/>
            <person name="Hou X."/>
            <person name="Wei L."/>
        </authorList>
    </citation>
    <scope>NUCLEOTIDE SEQUENCE</scope>
    <source>
        <strain evidence="8">KEN8</strain>
        <tissue evidence="8">Leaf</tissue>
    </source>
</reference>
<organism evidence="8">
    <name type="scientific">Sesamum calycinum</name>
    <dbReference type="NCBI Taxonomy" id="2727403"/>
    <lineage>
        <taxon>Eukaryota</taxon>
        <taxon>Viridiplantae</taxon>
        <taxon>Streptophyta</taxon>
        <taxon>Embryophyta</taxon>
        <taxon>Tracheophyta</taxon>
        <taxon>Spermatophyta</taxon>
        <taxon>Magnoliopsida</taxon>
        <taxon>eudicotyledons</taxon>
        <taxon>Gunneridae</taxon>
        <taxon>Pentapetalae</taxon>
        <taxon>asterids</taxon>
        <taxon>lamiids</taxon>
        <taxon>Lamiales</taxon>
        <taxon>Pedaliaceae</taxon>
        <taxon>Sesamum</taxon>
    </lineage>
</organism>
<feature type="domain" description="TLC" evidence="7">
    <location>
        <begin position="60"/>
        <end position="200"/>
    </location>
</feature>
<name>A0AAW2SD43_9LAMI</name>
<dbReference type="InterPro" id="IPR006634">
    <property type="entry name" value="TLC-dom"/>
</dbReference>
<keyword evidence="3 6" id="KW-1133">Transmembrane helix</keyword>
<dbReference type="GO" id="GO:0005783">
    <property type="term" value="C:endoplasmic reticulum"/>
    <property type="evidence" value="ECO:0007669"/>
    <property type="project" value="TreeGrafter"/>
</dbReference>
<dbReference type="GO" id="GO:0055088">
    <property type="term" value="P:lipid homeostasis"/>
    <property type="evidence" value="ECO:0007669"/>
    <property type="project" value="TreeGrafter"/>
</dbReference>
<keyword evidence="4 5" id="KW-0472">Membrane</keyword>
<sequence length="200" mass="22056">MMWVMGIGTGLMSIAGHATPIRELHWLSSVFVGILMCKIVYDLTGVISSSFFKGYNKLKKEKLEWNNRGFSTFHAIVVAAGSLYFLLVSDLFVDTQDGLIISKSSTLSDTILGVSIGYFLSDLAMIIYHFPALGGLEYTYMYSLAQPCYVHYISVFLLLGQESLSLGLLQLDHSSSSAVTDESVLVLENCQRNGKNLEKG</sequence>
<accession>A0AAW2SD43</accession>
<comment type="caution">
    <text evidence="8">The sequence shown here is derived from an EMBL/GenBank/DDBJ whole genome shotgun (WGS) entry which is preliminary data.</text>
</comment>
<proteinExistence type="predicted"/>
<protein>
    <recommendedName>
        <fullName evidence="7">TLC domain-containing protein</fullName>
    </recommendedName>
</protein>
<evidence type="ECO:0000256" key="2">
    <source>
        <dbReference type="ARBA" id="ARBA00022692"/>
    </source>
</evidence>
<feature type="transmembrane region" description="Helical" evidence="6">
    <location>
        <begin position="69"/>
        <end position="87"/>
    </location>
</feature>
<dbReference type="PANTHER" id="PTHR13439:SF0">
    <property type="entry name" value="TOPOISOMERASE I DAMAGE AFFECTED PROTEIN 4"/>
    <property type="match status" value="1"/>
</dbReference>
<dbReference type="GO" id="GO:0016020">
    <property type="term" value="C:membrane"/>
    <property type="evidence" value="ECO:0007669"/>
    <property type="project" value="UniProtKB-SubCell"/>
</dbReference>
<dbReference type="InterPro" id="IPR050846">
    <property type="entry name" value="TLCD"/>
</dbReference>
<reference evidence="8" key="2">
    <citation type="journal article" date="2024" name="Plant">
        <title>Genomic evolution and insights into agronomic trait innovations of Sesamum species.</title>
        <authorList>
            <person name="Miao H."/>
            <person name="Wang L."/>
            <person name="Qu L."/>
            <person name="Liu H."/>
            <person name="Sun Y."/>
            <person name="Le M."/>
            <person name="Wang Q."/>
            <person name="Wei S."/>
            <person name="Zheng Y."/>
            <person name="Lin W."/>
            <person name="Duan Y."/>
            <person name="Cao H."/>
            <person name="Xiong S."/>
            <person name="Wang X."/>
            <person name="Wei L."/>
            <person name="Li C."/>
            <person name="Ma Q."/>
            <person name="Ju M."/>
            <person name="Zhao R."/>
            <person name="Li G."/>
            <person name="Mu C."/>
            <person name="Tian Q."/>
            <person name="Mei H."/>
            <person name="Zhang T."/>
            <person name="Gao T."/>
            <person name="Zhang H."/>
        </authorList>
    </citation>
    <scope>NUCLEOTIDE SEQUENCE</scope>
    <source>
        <strain evidence="8">KEN8</strain>
    </source>
</reference>
<feature type="transmembrane region" description="Helical" evidence="6">
    <location>
        <begin position="107"/>
        <end position="128"/>
    </location>
</feature>
<evidence type="ECO:0000259" key="7">
    <source>
        <dbReference type="PROSITE" id="PS50922"/>
    </source>
</evidence>
<evidence type="ECO:0000313" key="8">
    <source>
        <dbReference type="EMBL" id="KAL0390328.1"/>
    </source>
</evidence>
<evidence type="ECO:0000256" key="4">
    <source>
        <dbReference type="ARBA" id="ARBA00023136"/>
    </source>
</evidence>
<feature type="transmembrane region" description="Helical" evidence="6">
    <location>
        <begin position="28"/>
        <end position="48"/>
    </location>
</feature>
<evidence type="ECO:0000256" key="3">
    <source>
        <dbReference type="ARBA" id="ARBA00022989"/>
    </source>
</evidence>
<dbReference type="PROSITE" id="PS50922">
    <property type="entry name" value="TLC"/>
    <property type="match status" value="1"/>
</dbReference>